<dbReference type="Pfam" id="PF00400">
    <property type="entry name" value="WD40"/>
    <property type="match status" value="1"/>
</dbReference>
<dbReference type="InterPro" id="IPR036322">
    <property type="entry name" value="WD40_repeat_dom_sf"/>
</dbReference>
<sequence>MSFLTSLPFSTNNRYRQLATLPGPCDAILSLSFSVDGRFLAAAGHHGVSVYDMSTSPPGAPVETPHITTNPLNPKHLFTASSWLLNERDKRQILVVGTMRGDLLLWEWRSDQNVMPEPPQEEEEVYDGQVLCIDVFEPRIAEGHHGRIAATFVSRAVSVWSLSVTSKELSLVFRVSLEQSFIPQTVCFLRNRDLLVFNALGRAFRLSVSPHFGQSLLRLTFGRSSVCLNKEQNMFIAWTGQNFDMFQLGNQVHVKTFHGGRSTFYRPKTVVFAEDGKFLLGGSESGRALLYDIATGRRIQTLKYPHDGLVQTVAASRAAEGYLVAFTSSATRTQNEIQLFYKPVKP</sequence>
<dbReference type="Proteomes" id="UP000297245">
    <property type="component" value="Unassembled WGS sequence"/>
</dbReference>
<organism evidence="1 2">
    <name type="scientific">Dendrothele bispora (strain CBS 962.96)</name>
    <dbReference type="NCBI Taxonomy" id="1314807"/>
    <lineage>
        <taxon>Eukaryota</taxon>
        <taxon>Fungi</taxon>
        <taxon>Dikarya</taxon>
        <taxon>Basidiomycota</taxon>
        <taxon>Agaricomycotina</taxon>
        <taxon>Agaricomycetes</taxon>
        <taxon>Agaricomycetidae</taxon>
        <taxon>Agaricales</taxon>
        <taxon>Agaricales incertae sedis</taxon>
        <taxon>Dendrothele</taxon>
    </lineage>
</organism>
<keyword evidence="2" id="KW-1185">Reference proteome</keyword>
<dbReference type="InterPro" id="IPR001680">
    <property type="entry name" value="WD40_rpt"/>
</dbReference>
<dbReference type="OrthoDB" id="3238562at2759"/>
<feature type="non-terminal residue" evidence="1">
    <location>
        <position position="346"/>
    </location>
</feature>
<reference evidence="1 2" key="1">
    <citation type="journal article" date="2019" name="Nat. Ecol. Evol.">
        <title>Megaphylogeny resolves global patterns of mushroom evolution.</title>
        <authorList>
            <person name="Varga T."/>
            <person name="Krizsan K."/>
            <person name="Foldi C."/>
            <person name="Dima B."/>
            <person name="Sanchez-Garcia M."/>
            <person name="Sanchez-Ramirez S."/>
            <person name="Szollosi G.J."/>
            <person name="Szarkandi J.G."/>
            <person name="Papp V."/>
            <person name="Albert L."/>
            <person name="Andreopoulos W."/>
            <person name="Angelini C."/>
            <person name="Antonin V."/>
            <person name="Barry K.W."/>
            <person name="Bougher N.L."/>
            <person name="Buchanan P."/>
            <person name="Buyck B."/>
            <person name="Bense V."/>
            <person name="Catcheside P."/>
            <person name="Chovatia M."/>
            <person name="Cooper J."/>
            <person name="Damon W."/>
            <person name="Desjardin D."/>
            <person name="Finy P."/>
            <person name="Geml J."/>
            <person name="Haridas S."/>
            <person name="Hughes K."/>
            <person name="Justo A."/>
            <person name="Karasinski D."/>
            <person name="Kautmanova I."/>
            <person name="Kiss B."/>
            <person name="Kocsube S."/>
            <person name="Kotiranta H."/>
            <person name="LaButti K.M."/>
            <person name="Lechner B.E."/>
            <person name="Liimatainen K."/>
            <person name="Lipzen A."/>
            <person name="Lukacs Z."/>
            <person name="Mihaltcheva S."/>
            <person name="Morgado L.N."/>
            <person name="Niskanen T."/>
            <person name="Noordeloos M.E."/>
            <person name="Ohm R.A."/>
            <person name="Ortiz-Santana B."/>
            <person name="Ovrebo C."/>
            <person name="Racz N."/>
            <person name="Riley R."/>
            <person name="Savchenko A."/>
            <person name="Shiryaev A."/>
            <person name="Soop K."/>
            <person name="Spirin V."/>
            <person name="Szebenyi C."/>
            <person name="Tomsovsky M."/>
            <person name="Tulloss R.E."/>
            <person name="Uehling J."/>
            <person name="Grigoriev I.V."/>
            <person name="Vagvolgyi C."/>
            <person name="Papp T."/>
            <person name="Martin F.M."/>
            <person name="Miettinen O."/>
            <person name="Hibbett D.S."/>
            <person name="Nagy L.G."/>
        </authorList>
    </citation>
    <scope>NUCLEOTIDE SEQUENCE [LARGE SCALE GENOMIC DNA]</scope>
    <source>
        <strain evidence="1 2">CBS 962.96</strain>
    </source>
</reference>
<dbReference type="SMART" id="SM00320">
    <property type="entry name" value="WD40"/>
    <property type="match status" value="2"/>
</dbReference>
<accession>A0A4S8M435</accession>
<proteinExistence type="predicted"/>
<evidence type="ECO:0000313" key="2">
    <source>
        <dbReference type="Proteomes" id="UP000297245"/>
    </source>
</evidence>
<dbReference type="SUPFAM" id="SSF50978">
    <property type="entry name" value="WD40 repeat-like"/>
    <property type="match status" value="1"/>
</dbReference>
<dbReference type="AlphaFoldDB" id="A0A4S8M435"/>
<dbReference type="Gene3D" id="2.130.10.10">
    <property type="entry name" value="YVTN repeat-like/Quinoprotein amine dehydrogenase"/>
    <property type="match status" value="1"/>
</dbReference>
<gene>
    <name evidence="1" type="ORF">K435DRAFT_722648</name>
</gene>
<dbReference type="InterPro" id="IPR015943">
    <property type="entry name" value="WD40/YVTN_repeat-like_dom_sf"/>
</dbReference>
<protein>
    <submittedName>
        <fullName evidence="1">WD40 repeat-like protein</fullName>
    </submittedName>
</protein>
<dbReference type="EMBL" id="ML179170">
    <property type="protein sequence ID" value="THU96701.1"/>
    <property type="molecule type" value="Genomic_DNA"/>
</dbReference>
<name>A0A4S8M435_DENBC</name>
<evidence type="ECO:0000313" key="1">
    <source>
        <dbReference type="EMBL" id="THU96701.1"/>
    </source>
</evidence>